<organism evidence="2">
    <name type="scientific">Sulfurovum sp. enrichment culture clone C5</name>
    <dbReference type="NCBI Taxonomy" id="497650"/>
    <lineage>
        <taxon>Bacteria</taxon>
        <taxon>Pseudomonadati</taxon>
        <taxon>Campylobacterota</taxon>
        <taxon>Epsilonproteobacteria</taxon>
        <taxon>Campylobacterales</taxon>
        <taxon>Sulfurovaceae</taxon>
        <taxon>Sulfurovum</taxon>
        <taxon>environmental samples</taxon>
    </lineage>
</organism>
<sequence length="140" mass="16068">MEHPTPIDEEYKFDEGLIVSSTDTKGIITYANRKFCEIAGYAKEELIGQNHNVIRHPDMPKAAFKALWDTLQTGKEWSGIVKNLRKDGKYYWVYSHITPIIEDNEVRGYSAARRPAFSTEVEAVIPVYKEMLEKEQSKGV</sequence>
<dbReference type="AlphaFoldDB" id="A0A0S4XPZ6"/>
<dbReference type="InterPro" id="IPR035965">
    <property type="entry name" value="PAS-like_dom_sf"/>
</dbReference>
<dbReference type="InterPro" id="IPR013655">
    <property type="entry name" value="PAS_fold_3"/>
</dbReference>
<dbReference type="SUPFAM" id="SSF55785">
    <property type="entry name" value="PYP-like sensor domain (PAS domain)"/>
    <property type="match status" value="1"/>
</dbReference>
<dbReference type="PROSITE" id="PS50112">
    <property type="entry name" value="PAS"/>
    <property type="match status" value="1"/>
</dbReference>
<gene>
    <name evidence="2" type="ORF">BN3087_80037</name>
</gene>
<accession>A0A0S4XPZ6</accession>
<dbReference type="CDD" id="cd00130">
    <property type="entry name" value="PAS"/>
    <property type="match status" value="1"/>
</dbReference>
<proteinExistence type="predicted"/>
<dbReference type="NCBIfam" id="TIGR00229">
    <property type="entry name" value="sensory_box"/>
    <property type="match status" value="1"/>
</dbReference>
<feature type="domain" description="PAS" evidence="1">
    <location>
        <begin position="23"/>
        <end position="74"/>
    </location>
</feature>
<keyword evidence="2" id="KW-0418">Kinase</keyword>
<evidence type="ECO:0000259" key="1">
    <source>
        <dbReference type="PROSITE" id="PS50112"/>
    </source>
</evidence>
<protein>
    <submittedName>
        <fullName evidence="2">Signal transduction sensor histidine kinase</fullName>
    </submittedName>
</protein>
<reference evidence="2" key="1">
    <citation type="submission" date="2015-11" db="EMBL/GenBank/DDBJ databases">
        <authorList>
            <person name="Zhang Y."/>
            <person name="Guo Z."/>
        </authorList>
    </citation>
    <scope>NUCLEOTIDE SEQUENCE</scope>
    <source>
        <strain evidence="2">BN30871</strain>
    </source>
</reference>
<dbReference type="Gene3D" id="3.30.450.20">
    <property type="entry name" value="PAS domain"/>
    <property type="match status" value="1"/>
</dbReference>
<keyword evidence="2" id="KW-0808">Transferase</keyword>
<dbReference type="InterPro" id="IPR000014">
    <property type="entry name" value="PAS"/>
</dbReference>
<evidence type="ECO:0000313" key="2">
    <source>
        <dbReference type="EMBL" id="CUV66388.1"/>
    </source>
</evidence>
<dbReference type="GO" id="GO:0016301">
    <property type="term" value="F:kinase activity"/>
    <property type="evidence" value="ECO:0007669"/>
    <property type="project" value="UniProtKB-KW"/>
</dbReference>
<dbReference type="EMBL" id="FAXN01000084">
    <property type="protein sequence ID" value="CUV66388.1"/>
    <property type="molecule type" value="Genomic_DNA"/>
</dbReference>
<dbReference type="SMART" id="SM00091">
    <property type="entry name" value="PAS"/>
    <property type="match status" value="1"/>
</dbReference>
<dbReference type="Pfam" id="PF08447">
    <property type="entry name" value="PAS_3"/>
    <property type="match status" value="1"/>
</dbReference>
<name>A0A0S4XPZ6_9BACT</name>